<feature type="compositionally biased region" description="Pro residues" evidence="1">
    <location>
        <begin position="88"/>
        <end position="97"/>
    </location>
</feature>
<evidence type="ECO:0000313" key="2">
    <source>
        <dbReference type="EMBL" id="KAG0145213.1"/>
    </source>
</evidence>
<evidence type="ECO:0000256" key="1">
    <source>
        <dbReference type="SAM" id="MobiDB-lite"/>
    </source>
</evidence>
<feature type="region of interest" description="Disordered" evidence="1">
    <location>
        <begin position="63"/>
        <end position="100"/>
    </location>
</feature>
<proteinExistence type="predicted"/>
<dbReference type="Proteomes" id="UP000886653">
    <property type="component" value="Unassembled WGS sequence"/>
</dbReference>
<gene>
    <name evidence="2" type="ORF">CROQUDRAFT_716248</name>
</gene>
<protein>
    <submittedName>
        <fullName evidence="2">Uncharacterized protein</fullName>
    </submittedName>
</protein>
<feature type="region of interest" description="Disordered" evidence="1">
    <location>
        <begin position="144"/>
        <end position="241"/>
    </location>
</feature>
<feature type="compositionally biased region" description="Low complexity" evidence="1">
    <location>
        <begin position="216"/>
        <end position="231"/>
    </location>
</feature>
<feature type="compositionally biased region" description="Low complexity" evidence="1">
    <location>
        <begin position="11"/>
        <end position="36"/>
    </location>
</feature>
<dbReference type="AlphaFoldDB" id="A0A9P6NFV7"/>
<feature type="region of interest" description="Disordered" evidence="1">
    <location>
        <begin position="1"/>
        <end position="48"/>
    </location>
</feature>
<accession>A0A9P6NFV7</accession>
<name>A0A9P6NFV7_9BASI</name>
<sequence>MDRSLNMDLGQLQNLLQSLTSQSTQTSSPPSTDPTLVQSNQSYPNSSSHPCLYSNQAWSYQSQSNTLYPPPPTTHHNSSAGLQLTPLFPQPSPPPPNAQTKDIFALLNALQPVRPAQYFPEQQLPPTPGLGISHLPEPLSILTPLSRQREEPDEECSRSIPSSKKPKLASPPPTPTSAREGTPELSFGTHTSVVELGQGPPSRRSSSANDDDLHPSGSIISTDRIIIDISDSPPPPPPAPTTLNSITESIAPLSPITQDPTQMKFSQALPILTRLIESDTFLDAFQEIKEKQEEFELRLLDERNRVKSEGERSIRQAQSNGKSAHEIQEYQQTLNLELDKFDQSALSRWDGLKAQQQLSLQNFLNWVKKNIGELGVPTFCLTTDSTVVKRQRQVLEIILSALNDRETTSVND</sequence>
<comment type="caution">
    <text evidence="2">The sequence shown here is derived from an EMBL/GenBank/DDBJ whole genome shotgun (WGS) entry which is preliminary data.</text>
</comment>
<keyword evidence="3" id="KW-1185">Reference proteome</keyword>
<organism evidence="2 3">
    <name type="scientific">Cronartium quercuum f. sp. fusiforme G11</name>
    <dbReference type="NCBI Taxonomy" id="708437"/>
    <lineage>
        <taxon>Eukaryota</taxon>
        <taxon>Fungi</taxon>
        <taxon>Dikarya</taxon>
        <taxon>Basidiomycota</taxon>
        <taxon>Pucciniomycotina</taxon>
        <taxon>Pucciniomycetes</taxon>
        <taxon>Pucciniales</taxon>
        <taxon>Coleosporiaceae</taxon>
        <taxon>Cronartium</taxon>
    </lineage>
</organism>
<feature type="compositionally biased region" description="Polar residues" evidence="1">
    <location>
        <begin position="37"/>
        <end position="48"/>
    </location>
</feature>
<reference evidence="2" key="1">
    <citation type="submission" date="2013-11" db="EMBL/GenBank/DDBJ databases">
        <title>Genome sequence of the fusiform rust pathogen reveals effectors for host alternation and coevolution with pine.</title>
        <authorList>
            <consortium name="DOE Joint Genome Institute"/>
            <person name="Smith K."/>
            <person name="Pendleton A."/>
            <person name="Kubisiak T."/>
            <person name="Anderson C."/>
            <person name="Salamov A."/>
            <person name="Aerts A."/>
            <person name="Riley R."/>
            <person name="Clum A."/>
            <person name="Lindquist E."/>
            <person name="Ence D."/>
            <person name="Campbell M."/>
            <person name="Kronenberg Z."/>
            <person name="Feau N."/>
            <person name="Dhillon B."/>
            <person name="Hamelin R."/>
            <person name="Burleigh J."/>
            <person name="Smith J."/>
            <person name="Yandell M."/>
            <person name="Nelson C."/>
            <person name="Grigoriev I."/>
            <person name="Davis J."/>
        </authorList>
    </citation>
    <scope>NUCLEOTIDE SEQUENCE</scope>
    <source>
        <strain evidence="2">G11</strain>
    </source>
</reference>
<evidence type="ECO:0000313" key="3">
    <source>
        <dbReference type="Proteomes" id="UP000886653"/>
    </source>
</evidence>
<dbReference type="EMBL" id="MU167281">
    <property type="protein sequence ID" value="KAG0145213.1"/>
    <property type="molecule type" value="Genomic_DNA"/>
</dbReference>
<dbReference type="OrthoDB" id="21617at2759"/>